<dbReference type="InterPro" id="IPR043136">
    <property type="entry name" value="B30.2/SPRY_sf"/>
</dbReference>
<evidence type="ECO:0000313" key="1">
    <source>
        <dbReference type="EMBL" id="MXQ95422.1"/>
    </source>
</evidence>
<name>A0A6B0S0L1_9CETA</name>
<dbReference type="Proteomes" id="UP000322234">
    <property type="component" value="Unassembled WGS sequence"/>
</dbReference>
<dbReference type="InterPro" id="IPR003879">
    <property type="entry name" value="Butyrophylin_SPRY"/>
</dbReference>
<dbReference type="InterPro" id="IPR013320">
    <property type="entry name" value="ConA-like_dom_sf"/>
</dbReference>
<dbReference type="SUPFAM" id="SSF49899">
    <property type="entry name" value="Concanavalin A-like lectins/glucanases"/>
    <property type="match status" value="1"/>
</dbReference>
<proteinExistence type="predicted"/>
<keyword evidence="2" id="KW-1185">Reference proteome</keyword>
<accession>A0A6B0S0L1</accession>
<gene>
    <name evidence="1" type="ORF">E5288_WYG019465</name>
</gene>
<evidence type="ECO:0000313" key="2">
    <source>
        <dbReference type="Proteomes" id="UP000322234"/>
    </source>
</evidence>
<dbReference type="EMBL" id="VBQZ03000135">
    <property type="protein sequence ID" value="MXQ95422.1"/>
    <property type="molecule type" value="Genomic_DNA"/>
</dbReference>
<dbReference type="PRINTS" id="PR01407">
    <property type="entry name" value="BUTYPHLNCDUF"/>
</dbReference>
<reference evidence="1" key="1">
    <citation type="submission" date="2019-10" db="EMBL/GenBank/DDBJ databases">
        <title>The sequence and de novo assembly of the wild yak genome.</title>
        <authorList>
            <person name="Liu Y."/>
        </authorList>
    </citation>
    <scope>NUCLEOTIDE SEQUENCE [LARGE SCALE GENOMIC DNA]</scope>
    <source>
        <strain evidence="1">WY2019</strain>
    </source>
</reference>
<dbReference type="Gene3D" id="2.60.120.920">
    <property type="match status" value="1"/>
</dbReference>
<dbReference type="PANTHER" id="PTHR24103">
    <property type="entry name" value="E3 UBIQUITIN-PROTEIN LIGASE TRIM"/>
    <property type="match status" value="1"/>
</dbReference>
<sequence>MSYKPNVELLQELGDKLKCRSNGGGDKISWQLTFSLSNEVSSYHIRLFDDARSLKYEHDSLHASLDGGTLKYFASWGAQSFTSRKQFWETLVDSSWDWAVGVCKDSWIRKDDGILDESNRDNFLLVCVKQDDHYQLWTTAPTTPLYIERPLGRVGVFLDCDRGNDYHLGMKDGMHQLQIQAAKNMRHYKPIKRQLAKLSWTRSADPRASLMVTVRTQQRGAPGPAPPEPQALRATPTSRKKLVTMKAHSSQSLVSLKAVVNWTSALSMPLAETQARPRRVRS</sequence>
<evidence type="ECO:0008006" key="3">
    <source>
        <dbReference type="Google" id="ProtNLM"/>
    </source>
</evidence>
<comment type="caution">
    <text evidence="1">The sequence shown here is derived from an EMBL/GenBank/DDBJ whole genome shotgun (WGS) entry which is preliminary data.</text>
</comment>
<dbReference type="AlphaFoldDB" id="A0A6B0S0L1"/>
<organism evidence="1 2">
    <name type="scientific">Bos mutus</name>
    <name type="common">wild yak</name>
    <dbReference type="NCBI Taxonomy" id="72004"/>
    <lineage>
        <taxon>Eukaryota</taxon>
        <taxon>Metazoa</taxon>
        <taxon>Chordata</taxon>
        <taxon>Craniata</taxon>
        <taxon>Vertebrata</taxon>
        <taxon>Euteleostomi</taxon>
        <taxon>Mammalia</taxon>
        <taxon>Eutheria</taxon>
        <taxon>Laurasiatheria</taxon>
        <taxon>Artiodactyla</taxon>
        <taxon>Ruminantia</taxon>
        <taxon>Pecora</taxon>
        <taxon>Bovidae</taxon>
        <taxon>Bovinae</taxon>
        <taxon>Bos</taxon>
    </lineage>
</organism>
<dbReference type="InterPro" id="IPR050143">
    <property type="entry name" value="TRIM/RBCC"/>
</dbReference>
<protein>
    <recommendedName>
        <fullName evidence="3">B30.2/SPRY domain-containing protein</fullName>
    </recommendedName>
</protein>